<dbReference type="RefSeq" id="WP_088484270.1">
    <property type="nucleotide sequence ID" value="NZ_NISI01000006.1"/>
</dbReference>
<dbReference type="Pfam" id="PF00144">
    <property type="entry name" value="Beta-lactamase"/>
    <property type="match status" value="1"/>
</dbReference>
<dbReference type="OrthoDB" id="8582986at2"/>
<evidence type="ECO:0000259" key="3">
    <source>
        <dbReference type="Pfam" id="PF00144"/>
    </source>
</evidence>
<feature type="signal peptide" evidence="2">
    <location>
        <begin position="1"/>
        <end position="24"/>
    </location>
</feature>
<sequence length="393" mass="43322">MLPTRRLLCTASLSLALVATAAAAAPAAYFPPRGDWARADPAAVGLDAARLAEAVAYAQAHENPAPRDQALALAQTFGKAEPYFGGQIGPTRERAAVNGLVIRRGKVVAEWGDTRRVDMSHSITKTFLSTVVGLAWQQGLIRSTDDRVADAMPPGVDLFTSPKNAPITWEHLLRQTSDWQGTLWGKPDWADRPVGKTPEDWPNRPVYEPGAHYKYNDVRVNVLALAALQVWRRPLPEVLREQVMDPIGASSRWRWHGYDNSWVELDGQRMQSVSGGGHWGGGMFIDAWDLARFGYLHLRDGQWAGRQILSPDWLAKARTPGPANAEYGYCNWFLNTGRKALPSTPERSVTFRGNGQNILYIDPDNDLVVVVRWIDNGPALDAFLGKVVAAVKS</sequence>
<dbReference type="AlphaFoldDB" id="A0A254N4W2"/>
<comment type="caution">
    <text evidence="4">The sequence shown here is derived from an EMBL/GenBank/DDBJ whole genome shotgun (WGS) entry which is preliminary data.</text>
</comment>
<dbReference type="GO" id="GO:0016787">
    <property type="term" value="F:hydrolase activity"/>
    <property type="evidence" value="ECO:0007669"/>
    <property type="project" value="UniProtKB-KW"/>
</dbReference>
<dbReference type="PANTHER" id="PTHR43283:SF11">
    <property type="entry name" value="BETA-LACTAMASE-RELATED DOMAIN-CONTAINING PROTEIN"/>
    <property type="match status" value="1"/>
</dbReference>
<keyword evidence="5" id="KW-1185">Reference proteome</keyword>
<dbReference type="PANTHER" id="PTHR43283">
    <property type="entry name" value="BETA-LACTAMASE-RELATED"/>
    <property type="match status" value="1"/>
</dbReference>
<dbReference type="InterPro" id="IPR001466">
    <property type="entry name" value="Beta-lactam-related"/>
</dbReference>
<dbReference type="SUPFAM" id="SSF56601">
    <property type="entry name" value="beta-lactamase/transpeptidase-like"/>
    <property type="match status" value="1"/>
</dbReference>
<feature type="domain" description="Beta-lactamase-related" evidence="3">
    <location>
        <begin position="99"/>
        <end position="375"/>
    </location>
</feature>
<dbReference type="EMBL" id="NISI01000006">
    <property type="protein sequence ID" value="OWR03116.1"/>
    <property type="molecule type" value="Genomic_DNA"/>
</dbReference>
<evidence type="ECO:0000256" key="1">
    <source>
        <dbReference type="ARBA" id="ARBA00022801"/>
    </source>
</evidence>
<dbReference type="Proteomes" id="UP000197446">
    <property type="component" value="Unassembled WGS sequence"/>
</dbReference>
<dbReference type="InterPro" id="IPR050789">
    <property type="entry name" value="Diverse_Enzym_Activities"/>
</dbReference>
<gene>
    <name evidence="4" type="ORF">CDO81_16255</name>
</gene>
<keyword evidence="1 4" id="KW-0378">Hydrolase</keyword>
<dbReference type="Gene3D" id="3.40.710.10">
    <property type="entry name" value="DD-peptidase/beta-lactamase superfamily"/>
    <property type="match status" value="1"/>
</dbReference>
<dbReference type="InterPro" id="IPR012338">
    <property type="entry name" value="Beta-lactam/transpept-like"/>
</dbReference>
<evidence type="ECO:0000256" key="2">
    <source>
        <dbReference type="SAM" id="SignalP"/>
    </source>
</evidence>
<accession>A0A254N4W2</accession>
<evidence type="ECO:0000313" key="4">
    <source>
        <dbReference type="EMBL" id="OWR03116.1"/>
    </source>
</evidence>
<evidence type="ECO:0000313" key="5">
    <source>
        <dbReference type="Proteomes" id="UP000197446"/>
    </source>
</evidence>
<keyword evidence="2" id="KW-0732">Signal</keyword>
<name>A0A254N4W2_9BURK</name>
<organism evidence="4 5">
    <name type="scientific">Roseateles puraquae</name>
    <dbReference type="NCBI Taxonomy" id="431059"/>
    <lineage>
        <taxon>Bacteria</taxon>
        <taxon>Pseudomonadati</taxon>
        <taxon>Pseudomonadota</taxon>
        <taxon>Betaproteobacteria</taxon>
        <taxon>Burkholderiales</taxon>
        <taxon>Sphaerotilaceae</taxon>
        <taxon>Roseateles</taxon>
    </lineage>
</organism>
<feature type="chain" id="PRO_5012852308" evidence="2">
    <location>
        <begin position="25"/>
        <end position="393"/>
    </location>
</feature>
<reference evidence="4 5" key="1">
    <citation type="journal article" date="2007" name="Int. J. Syst. Evol. Microbiol.">
        <title>Description of Pelomonas aquatica sp. nov. and Pelomonas puraquae sp. nov., isolated from industrial and haemodialysis water.</title>
        <authorList>
            <person name="Gomila M."/>
            <person name="Bowien B."/>
            <person name="Falsen E."/>
            <person name="Moore E.R."/>
            <person name="Lalucat J."/>
        </authorList>
    </citation>
    <scope>NUCLEOTIDE SEQUENCE [LARGE SCALE GENOMIC DNA]</scope>
    <source>
        <strain evidence="4 5">CCUG 52769</strain>
    </source>
</reference>
<protein>
    <submittedName>
        <fullName evidence="4">Serine hydrolase</fullName>
    </submittedName>
</protein>
<proteinExistence type="predicted"/>